<dbReference type="SUPFAM" id="SSF54427">
    <property type="entry name" value="NTF2-like"/>
    <property type="match status" value="1"/>
</dbReference>
<dbReference type="RefSeq" id="WP_345458701.1">
    <property type="nucleotide sequence ID" value="NZ_BAABKG010000003.1"/>
</dbReference>
<evidence type="ECO:0000259" key="1">
    <source>
        <dbReference type="Pfam" id="PF12680"/>
    </source>
</evidence>
<comment type="caution">
    <text evidence="2">The sequence shown here is derived from an EMBL/GenBank/DDBJ whole genome shotgun (WGS) entry which is preliminary data.</text>
</comment>
<keyword evidence="3" id="KW-1185">Reference proteome</keyword>
<feature type="domain" description="SnoaL-like" evidence="1">
    <location>
        <begin position="9"/>
        <end position="92"/>
    </location>
</feature>
<gene>
    <name evidence="2" type="ORF">GCM10023340_24370</name>
</gene>
<organism evidence="2 3">
    <name type="scientific">Nocardioides marinquilinus</name>
    <dbReference type="NCBI Taxonomy" id="1210400"/>
    <lineage>
        <taxon>Bacteria</taxon>
        <taxon>Bacillati</taxon>
        <taxon>Actinomycetota</taxon>
        <taxon>Actinomycetes</taxon>
        <taxon>Propionibacteriales</taxon>
        <taxon>Nocardioidaceae</taxon>
        <taxon>Nocardioides</taxon>
    </lineage>
</organism>
<protein>
    <recommendedName>
        <fullName evidence="1">SnoaL-like domain-containing protein</fullName>
    </recommendedName>
</protein>
<dbReference type="EMBL" id="BAABKG010000003">
    <property type="protein sequence ID" value="GAA5149284.1"/>
    <property type="molecule type" value="Genomic_DNA"/>
</dbReference>
<name>A0ABP9PUI3_9ACTN</name>
<dbReference type="Gene3D" id="3.10.450.50">
    <property type="match status" value="1"/>
</dbReference>
<dbReference type="Pfam" id="PF12680">
    <property type="entry name" value="SnoaL_2"/>
    <property type="match status" value="1"/>
</dbReference>
<accession>A0ABP9PUI3</accession>
<proteinExistence type="predicted"/>
<sequence length="114" mass="12620">MTDADVLLRRYASAIDARDWTALRAVLADDFEARFVHTGETHDADAYVAFNRDYPGAWRFVVDDLVADGSRGVLRARVTDGSETFHVAVFATAGDDVLTEAVEVWTEAEKPRDA</sequence>
<reference evidence="3" key="1">
    <citation type="journal article" date="2019" name="Int. J. Syst. Evol. Microbiol.">
        <title>The Global Catalogue of Microorganisms (GCM) 10K type strain sequencing project: providing services to taxonomists for standard genome sequencing and annotation.</title>
        <authorList>
            <consortium name="The Broad Institute Genomics Platform"/>
            <consortium name="The Broad Institute Genome Sequencing Center for Infectious Disease"/>
            <person name="Wu L."/>
            <person name="Ma J."/>
        </authorList>
    </citation>
    <scope>NUCLEOTIDE SEQUENCE [LARGE SCALE GENOMIC DNA]</scope>
    <source>
        <strain evidence="3">JCM 18459</strain>
    </source>
</reference>
<evidence type="ECO:0000313" key="2">
    <source>
        <dbReference type="EMBL" id="GAA5149284.1"/>
    </source>
</evidence>
<dbReference type="InterPro" id="IPR037401">
    <property type="entry name" value="SnoaL-like"/>
</dbReference>
<evidence type="ECO:0000313" key="3">
    <source>
        <dbReference type="Proteomes" id="UP001500221"/>
    </source>
</evidence>
<dbReference type="InterPro" id="IPR032710">
    <property type="entry name" value="NTF2-like_dom_sf"/>
</dbReference>
<dbReference type="Proteomes" id="UP001500221">
    <property type="component" value="Unassembled WGS sequence"/>
</dbReference>